<name>A0A1M4ZD72_9BACT</name>
<keyword evidence="3" id="KW-1185">Reference proteome</keyword>
<evidence type="ECO:0000256" key="1">
    <source>
        <dbReference type="SAM" id="SignalP"/>
    </source>
</evidence>
<reference evidence="3" key="1">
    <citation type="submission" date="2016-11" db="EMBL/GenBank/DDBJ databases">
        <authorList>
            <person name="Varghese N."/>
            <person name="Submissions S."/>
        </authorList>
    </citation>
    <scope>NUCLEOTIDE SEQUENCE [LARGE SCALE GENOMIC DNA]</scope>
    <source>
        <strain evidence="3">DSM 27370</strain>
    </source>
</reference>
<evidence type="ECO:0000313" key="2">
    <source>
        <dbReference type="EMBL" id="SHF15999.1"/>
    </source>
</evidence>
<dbReference type="EMBL" id="FQUC01000004">
    <property type="protein sequence ID" value="SHF15999.1"/>
    <property type="molecule type" value="Genomic_DNA"/>
</dbReference>
<protein>
    <recommendedName>
        <fullName evidence="4">TolB-like 6-blade propeller-like</fullName>
    </recommendedName>
</protein>
<keyword evidence="1" id="KW-0732">Signal</keyword>
<feature type="signal peptide" evidence="1">
    <location>
        <begin position="1"/>
        <end position="21"/>
    </location>
</feature>
<feature type="chain" id="PRO_5009908566" description="TolB-like 6-blade propeller-like" evidence="1">
    <location>
        <begin position="22"/>
        <end position="375"/>
    </location>
</feature>
<accession>A0A1M4ZD72</accession>
<organism evidence="2 3">
    <name type="scientific">Dysgonomonas macrotermitis</name>
    <dbReference type="NCBI Taxonomy" id="1346286"/>
    <lineage>
        <taxon>Bacteria</taxon>
        <taxon>Pseudomonadati</taxon>
        <taxon>Bacteroidota</taxon>
        <taxon>Bacteroidia</taxon>
        <taxon>Bacteroidales</taxon>
        <taxon>Dysgonomonadaceae</taxon>
        <taxon>Dysgonomonas</taxon>
    </lineage>
</organism>
<sequence>MTTVRILISLLILSLSSYTSAQEIHLFGFQADSSAYAKNSYTVLFNAEEDIPTWDGGVYEPYFTLAVVRDGEKVELLIQNYLIVPTNQGFVYITQQVDEIPNDTTNIDPEEREMLSFMFEYTIGTSRSLPRIFQDKQEIKHFIRSQQPEFAGAISTEYEAISFVTPDFYITEGFNSEVHGGASWFDATEKTDFIPLSSRAGGLSNYIDSLLPRRTLNEIILKAALEIYGSDIYGSGESDENYQLPWGPLIKNKDDVQFTFVFANNRIKVQPLIPLNGNSHRSFLERAEFIDGKSILSRFFLKQPAVKTDKALDFVSADNTTLISISGNEVTVYDKTRNKLLLKKNIPTYNKLVMHEWATGKHTRRWIDEFKSTIN</sequence>
<dbReference type="AlphaFoldDB" id="A0A1M4ZD72"/>
<dbReference type="Proteomes" id="UP000184480">
    <property type="component" value="Unassembled WGS sequence"/>
</dbReference>
<evidence type="ECO:0000313" key="3">
    <source>
        <dbReference type="Proteomes" id="UP000184480"/>
    </source>
</evidence>
<evidence type="ECO:0008006" key="4">
    <source>
        <dbReference type="Google" id="ProtNLM"/>
    </source>
</evidence>
<dbReference type="RefSeq" id="WP_062181472.1">
    <property type="nucleotide sequence ID" value="NZ_BBXL01000013.1"/>
</dbReference>
<gene>
    <name evidence="2" type="ORF">SAMN05444362_10455</name>
</gene>
<dbReference type="STRING" id="1346286.SAMN05444362_10455"/>
<dbReference type="OrthoDB" id="2677224at2"/>
<proteinExistence type="predicted"/>